<evidence type="ECO:0000313" key="2">
    <source>
        <dbReference type="Proteomes" id="UP000515153"/>
    </source>
</evidence>
<evidence type="ECO:0000256" key="1">
    <source>
        <dbReference type="SAM" id="MobiDB-lite"/>
    </source>
</evidence>
<reference evidence="2 3" key="1">
    <citation type="journal article" date="2019" name="Mol. Biol. Evol.">
        <title>Blast fungal genomes show frequent chromosomal changes, gene gains and losses, and effector gene turnover.</title>
        <authorList>
            <person name="Gomez Luciano L.B."/>
            <person name="Jason Tsai I."/>
            <person name="Chuma I."/>
            <person name="Tosa Y."/>
            <person name="Chen Y.H."/>
            <person name="Li J.Y."/>
            <person name="Li M.Y."/>
            <person name="Jade Lu M.Y."/>
            <person name="Nakayashiki H."/>
            <person name="Li W.H."/>
        </authorList>
    </citation>
    <scope>NUCLEOTIDE SEQUENCE [LARGE SCALE GENOMIC DNA]</scope>
    <source>
        <strain evidence="2 3">NI907</strain>
    </source>
</reference>
<reference evidence="3" key="2">
    <citation type="submission" date="2019-10" db="EMBL/GenBank/DDBJ databases">
        <authorList>
            <consortium name="NCBI Genome Project"/>
        </authorList>
    </citation>
    <scope>NUCLEOTIDE SEQUENCE</scope>
    <source>
        <strain evidence="3">NI907</strain>
    </source>
</reference>
<proteinExistence type="predicted"/>
<keyword evidence="2" id="KW-1185">Reference proteome</keyword>
<organism evidence="2 3">
    <name type="scientific">Pyricularia grisea</name>
    <name type="common">Crabgrass-specific blast fungus</name>
    <name type="synonym">Magnaporthe grisea</name>
    <dbReference type="NCBI Taxonomy" id="148305"/>
    <lineage>
        <taxon>Eukaryota</taxon>
        <taxon>Fungi</taxon>
        <taxon>Dikarya</taxon>
        <taxon>Ascomycota</taxon>
        <taxon>Pezizomycotina</taxon>
        <taxon>Sordariomycetes</taxon>
        <taxon>Sordariomycetidae</taxon>
        <taxon>Magnaporthales</taxon>
        <taxon>Pyriculariaceae</taxon>
        <taxon>Pyricularia</taxon>
    </lineage>
</organism>
<sequence>MPRVSQLNDMFTVLEDPVDACASPLSFASEHSDTHTDATFESSTILGELDVSQAQNKQTSGAARSNTADSLVYRLDHFHISSPPKTEFCAIRAVAKRPQLEEHTFIRPHLKAETDCIVQCNGPDTGASSHTVETDSVLDDKLTRPLTPTTRSLVHSVPWAKHQAGEFEYILSVPASSSTAEKYYRDSGKASGSYNILDTNEVEKIYFGCNLLETKLGAEVDDSSEAVSDRSYKPPVFTLLATPIRNPAEGLAHAIEATTDEEMAIMDNDNEVGTDSTEPRFVLHKAEEGEPMESLPKDAQILKVSSARPVVMARPRTERIEDSFEALDEFEEQFEALDKVIRAERVPSPDKMFNKTSPAHSTIKRTSSTTTTRRTSTIRTTTTEVSRSASVRRSDRASSSVQDVQIKQGPASTPSKRNVARPASLQPPKPLAKSSRPTTRSTFELPGEAVARRLKEEREARLARANAEKAAVEENSPARTRSTRAPTRPTFELPGEAISRRKREEHQAKLRAQEEEERKRREFKARPIRSSVATPSSFPRETATSRARQSSKVVSKSESSASPVRKRLTIAGGSSPSRRTLGGGSEASNLDQARGRDATSLDSRTRGVSSSTGSTSVSKGSSTVSAEELQMQRRRGREIFKRDNNISVDRGAEQRERENMAKLARQEAAERSRQLSREWAERRQSKRISNMMQTAPTIPDASANNIAVR</sequence>
<feature type="compositionally biased region" description="Basic and acidic residues" evidence="1">
    <location>
        <begin position="498"/>
        <end position="520"/>
    </location>
</feature>
<dbReference type="RefSeq" id="XP_030982278.1">
    <property type="nucleotide sequence ID" value="XM_031125712.1"/>
</dbReference>
<feature type="compositionally biased region" description="Low complexity" evidence="1">
    <location>
        <begin position="473"/>
        <end position="490"/>
    </location>
</feature>
<feature type="region of interest" description="Disordered" evidence="1">
    <location>
        <begin position="456"/>
        <end position="638"/>
    </location>
</feature>
<dbReference type="Proteomes" id="UP000515153">
    <property type="component" value="Chromosome I"/>
</dbReference>
<feature type="compositionally biased region" description="Basic and acidic residues" evidence="1">
    <location>
        <begin position="666"/>
        <end position="683"/>
    </location>
</feature>
<accession>A0A6P8B545</accession>
<feature type="compositionally biased region" description="Polar residues" evidence="1">
    <location>
        <begin position="687"/>
        <end position="709"/>
    </location>
</feature>
<feature type="compositionally biased region" description="Basic and acidic residues" evidence="1">
    <location>
        <begin position="456"/>
        <end position="472"/>
    </location>
</feature>
<feature type="compositionally biased region" description="Polar residues" evidence="1">
    <location>
        <begin position="531"/>
        <end position="548"/>
    </location>
</feature>
<name>A0A6P8B545_PYRGI</name>
<reference evidence="3" key="3">
    <citation type="submission" date="2025-08" db="UniProtKB">
        <authorList>
            <consortium name="RefSeq"/>
        </authorList>
    </citation>
    <scope>IDENTIFICATION</scope>
    <source>
        <strain evidence="3">NI907</strain>
    </source>
</reference>
<feature type="region of interest" description="Disordered" evidence="1">
    <location>
        <begin position="666"/>
        <end position="709"/>
    </location>
</feature>
<feature type="region of interest" description="Disordered" evidence="1">
    <location>
        <begin position="348"/>
        <end position="443"/>
    </location>
</feature>
<evidence type="ECO:0000313" key="3">
    <source>
        <dbReference type="RefSeq" id="XP_030982278.1"/>
    </source>
</evidence>
<feature type="compositionally biased region" description="Basic and acidic residues" evidence="1">
    <location>
        <begin position="593"/>
        <end position="605"/>
    </location>
</feature>
<dbReference type="KEGG" id="pgri:PgNI_05681"/>
<evidence type="ECO:0008006" key="4">
    <source>
        <dbReference type="Google" id="ProtNLM"/>
    </source>
</evidence>
<protein>
    <recommendedName>
        <fullName evidence="4">TPX2 C-terminal domain-containing protein</fullName>
    </recommendedName>
</protein>
<gene>
    <name evidence="3" type="ORF">PgNI_05681</name>
</gene>
<dbReference type="GeneID" id="41960621"/>
<dbReference type="AlphaFoldDB" id="A0A6P8B545"/>
<feature type="compositionally biased region" description="Low complexity" evidence="1">
    <location>
        <begin position="550"/>
        <end position="563"/>
    </location>
</feature>
<feature type="compositionally biased region" description="Low complexity" evidence="1">
    <location>
        <begin position="364"/>
        <end position="405"/>
    </location>
</feature>
<feature type="compositionally biased region" description="Low complexity" evidence="1">
    <location>
        <begin position="606"/>
        <end position="625"/>
    </location>
</feature>